<evidence type="ECO:0000313" key="8">
    <source>
        <dbReference type="Proteomes" id="UP000050865"/>
    </source>
</evidence>
<dbReference type="PROSITE" id="PS00639">
    <property type="entry name" value="THIOL_PROTEASE_HIS"/>
    <property type="match status" value="1"/>
</dbReference>
<evidence type="ECO:0000256" key="6">
    <source>
        <dbReference type="PIRSR" id="PIRSR005700-1"/>
    </source>
</evidence>
<dbReference type="CDD" id="cd00585">
    <property type="entry name" value="Peptidase_C1B"/>
    <property type="match status" value="1"/>
</dbReference>
<dbReference type="PATRIC" id="fig|1423730.4.peg.2229"/>
<dbReference type="GO" id="GO:0043418">
    <property type="term" value="P:homocysteine catabolic process"/>
    <property type="evidence" value="ECO:0007669"/>
    <property type="project" value="TreeGrafter"/>
</dbReference>
<dbReference type="Proteomes" id="UP000050865">
    <property type="component" value="Unassembled WGS sequence"/>
</dbReference>
<dbReference type="PANTHER" id="PTHR10363">
    <property type="entry name" value="BLEOMYCIN HYDROLASE"/>
    <property type="match status" value="1"/>
</dbReference>
<feature type="active site" evidence="6">
    <location>
        <position position="390"/>
    </location>
</feature>
<keyword evidence="8" id="KW-1185">Reference proteome</keyword>
<evidence type="ECO:0000256" key="5">
    <source>
        <dbReference type="PIRNR" id="PIRNR005700"/>
    </source>
</evidence>
<evidence type="ECO:0000256" key="2">
    <source>
        <dbReference type="ARBA" id="ARBA00022670"/>
    </source>
</evidence>
<comment type="similarity">
    <text evidence="5">Belongs to the peptidase C1 family.</text>
</comment>
<keyword evidence="4 5" id="KW-0788">Thiol protease</keyword>
<name>A0A0R2F5S6_9LACO</name>
<feature type="active site" evidence="6">
    <location>
        <position position="368"/>
    </location>
</feature>
<dbReference type="GO" id="GO:0006508">
    <property type="term" value="P:proteolysis"/>
    <property type="evidence" value="ECO:0007669"/>
    <property type="project" value="UniProtKB-KW"/>
</dbReference>
<dbReference type="PANTHER" id="PTHR10363:SF2">
    <property type="entry name" value="BLEOMYCIN HYDROLASE"/>
    <property type="match status" value="1"/>
</dbReference>
<organism evidence="7 8">
    <name type="scientific">Lacticaseibacillus camelliae DSM 22697 = JCM 13995</name>
    <dbReference type="NCBI Taxonomy" id="1423730"/>
    <lineage>
        <taxon>Bacteria</taxon>
        <taxon>Bacillati</taxon>
        <taxon>Bacillota</taxon>
        <taxon>Bacilli</taxon>
        <taxon>Lactobacillales</taxon>
        <taxon>Lactobacillaceae</taxon>
        <taxon>Lacticaseibacillus</taxon>
    </lineage>
</organism>
<accession>A0A0R2F5S6</accession>
<evidence type="ECO:0000256" key="1">
    <source>
        <dbReference type="ARBA" id="ARBA00004496"/>
    </source>
</evidence>
<evidence type="ECO:0000256" key="3">
    <source>
        <dbReference type="ARBA" id="ARBA00022801"/>
    </source>
</evidence>
<dbReference type="Gene3D" id="3.90.70.10">
    <property type="entry name" value="Cysteine proteinases"/>
    <property type="match status" value="1"/>
</dbReference>
<dbReference type="InterPro" id="IPR038765">
    <property type="entry name" value="Papain-like_cys_pep_sf"/>
</dbReference>
<dbReference type="EMBL" id="AYZJ01000042">
    <property type="protein sequence ID" value="KRN21685.1"/>
    <property type="molecule type" value="Genomic_DNA"/>
</dbReference>
<dbReference type="SUPFAM" id="SSF54001">
    <property type="entry name" value="Cysteine proteinases"/>
    <property type="match status" value="1"/>
</dbReference>
<dbReference type="GO" id="GO:0009636">
    <property type="term" value="P:response to toxic substance"/>
    <property type="evidence" value="ECO:0007669"/>
    <property type="project" value="TreeGrafter"/>
</dbReference>
<protein>
    <recommendedName>
        <fullName evidence="5">Aminopeptidase</fullName>
    </recommendedName>
</protein>
<dbReference type="STRING" id="1423730.FC75_GL002146"/>
<keyword evidence="5" id="KW-0031">Aminopeptidase</keyword>
<keyword evidence="2 5" id="KW-0645">Protease</keyword>
<comment type="subcellular location">
    <subcellularLocation>
        <location evidence="1">Cytoplasm</location>
    </subcellularLocation>
</comment>
<evidence type="ECO:0000256" key="4">
    <source>
        <dbReference type="ARBA" id="ARBA00022807"/>
    </source>
</evidence>
<dbReference type="InterPro" id="IPR025660">
    <property type="entry name" value="Pept_his_AS"/>
</dbReference>
<reference evidence="7 8" key="1">
    <citation type="journal article" date="2015" name="Genome Announc.">
        <title>Expanding the biotechnology potential of lactobacilli through comparative genomics of 213 strains and associated genera.</title>
        <authorList>
            <person name="Sun Z."/>
            <person name="Harris H.M."/>
            <person name="McCann A."/>
            <person name="Guo C."/>
            <person name="Argimon S."/>
            <person name="Zhang W."/>
            <person name="Yang X."/>
            <person name="Jeffery I.B."/>
            <person name="Cooney J.C."/>
            <person name="Kagawa T.F."/>
            <person name="Liu W."/>
            <person name="Song Y."/>
            <person name="Salvetti E."/>
            <person name="Wrobel A."/>
            <person name="Rasinkangas P."/>
            <person name="Parkhill J."/>
            <person name="Rea M.C."/>
            <person name="O'Sullivan O."/>
            <person name="Ritari J."/>
            <person name="Douillard F.P."/>
            <person name="Paul Ross R."/>
            <person name="Yang R."/>
            <person name="Briner A.E."/>
            <person name="Felis G.E."/>
            <person name="de Vos W.M."/>
            <person name="Barrangou R."/>
            <person name="Klaenhammer T.R."/>
            <person name="Caufield P.W."/>
            <person name="Cui Y."/>
            <person name="Zhang H."/>
            <person name="O'Toole P.W."/>
        </authorList>
    </citation>
    <scope>NUCLEOTIDE SEQUENCE [LARGE SCALE GENOMIC DNA]</scope>
    <source>
        <strain evidence="7 8">DSM 22697</strain>
    </source>
</reference>
<dbReference type="GO" id="GO:0070005">
    <property type="term" value="F:cysteine-type aminopeptidase activity"/>
    <property type="evidence" value="ECO:0007669"/>
    <property type="project" value="InterPro"/>
</dbReference>
<dbReference type="AlphaFoldDB" id="A0A0R2F5S6"/>
<gene>
    <name evidence="7" type="ORF">FC75_GL002146</name>
</gene>
<comment type="caution">
    <text evidence="7">The sequence shown here is derived from an EMBL/GenBank/DDBJ whole genome shotgun (WGS) entry which is preliminary data.</text>
</comment>
<evidence type="ECO:0000313" key="7">
    <source>
        <dbReference type="EMBL" id="KRN21685.1"/>
    </source>
</evidence>
<feature type="active site" evidence="6">
    <location>
        <position position="73"/>
    </location>
</feature>
<dbReference type="PIRSF" id="PIRSF005700">
    <property type="entry name" value="PepC"/>
    <property type="match status" value="1"/>
</dbReference>
<dbReference type="Pfam" id="PF03051">
    <property type="entry name" value="Peptidase_C1_2"/>
    <property type="match status" value="1"/>
</dbReference>
<sequence length="445" mass="49492">MKNLAKAISFDQIDQYKKDLESQPGANALAKAVQNVGPQAASRGTLNDKAIKLAFSIELDTGKVTNQKQSGRCWMFSELNTMRHFAGEKFGIKDLELSQAYLAFYDRIEKSNLFLEQVIANPTASPTEDRKLATLLEQPNGDGGQFDNAPALIEKYGIVPKSVMPETFNSSATGQINAVLNLKLRKAASEIQQAAKAGKDQDALEAIKDDNLSAIYRIVAYAYGNPPATFDFEYRDDKKNFHADRGLTPKEFYAKYVGWDLGQYVNLVADPRKTKQYFQAYSLPSQNTVVGGRPITFVNVPADQLAKLAIKQLQAGEAVWFGNDVGQDVDRDTGTLTGGLYDYSTLFGFDMKLGVAERFATRQAEVTHAMTLTGVDLDDNGQPTRWKVENSWGKDRGNDGYYVADQSWFEQYAYEVAIRKDLLTPEILAATQTEPIPLDPWDELH</sequence>
<dbReference type="GO" id="GO:0005737">
    <property type="term" value="C:cytoplasm"/>
    <property type="evidence" value="ECO:0007669"/>
    <property type="project" value="UniProtKB-SubCell"/>
</dbReference>
<dbReference type="InterPro" id="IPR004134">
    <property type="entry name" value="Peptidase_C1B"/>
</dbReference>
<keyword evidence="3 5" id="KW-0378">Hydrolase</keyword>
<proteinExistence type="inferred from homology"/>